<dbReference type="PANTHER" id="PTHR32114:SF2">
    <property type="entry name" value="ABC TRANSPORTER ABCH.3"/>
    <property type="match status" value="1"/>
</dbReference>
<feature type="region of interest" description="Disordered" evidence="2">
    <location>
        <begin position="886"/>
        <end position="922"/>
    </location>
</feature>
<organism evidence="4 5">
    <name type="scientific">Pseudotabrizicola alkalilacus</name>
    <dbReference type="NCBI Taxonomy" id="2305252"/>
    <lineage>
        <taxon>Bacteria</taxon>
        <taxon>Pseudomonadati</taxon>
        <taxon>Pseudomonadota</taxon>
        <taxon>Alphaproteobacteria</taxon>
        <taxon>Rhodobacterales</taxon>
        <taxon>Paracoccaceae</taxon>
        <taxon>Pseudotabrizicola</taxon>
    </lineage>
</organism>
<dbReference type="Gene3D" id="3.40.50.300">
    <property type="entry name" value="P-loop containing nucleotide triphosphate hydrolases"/>
    <property type="match status" value="2"/>
</dbReference>
<dbReference type="InterPro" id="IPR038729">
    <property type="entry name" value="Rad50/SbcC_AAA"/>
</dbReference>
<dbReference type="GO" id="GO:0006302">
    <property type="term" value="P:double-strand break repair"/>
    <property type="evidence" value="ECO:0007669"/>
    <property type="project" value="InterPro"/>
</dbReference>
<evidence type="ECO:0000259" key="3">
    <source>
        <dbReference type="Pfam" id="PF13476"/>
    </source>
</evidence>
<evidence type="ECO:0000256" key="1">
    <source>
        <dbReference type="SAM" id="Coils"/>
    </source>
</evidence>
<name>A0A411Z1Y2_9RHOB</name>
<reference evidence="4 5" key="1">
    <citation type="submission" date="2018-08" db="EMBL/GenBank/DDBJ databases">
        <title>Flavobacterium tibetense sp. nov., isolated from a wetland YonghuCo on Tibetan Plateau.</title>
        <authorList>
            <person name="Phurbu D."/>
            <person name="Lu H."/>
            <person name="Xing P."/>
        </authorList>
    </citation>
    <scope>NUCLEOTIDE SEQUENCE [LARGE SCALE GENOMIC DNA]</scope>
    <source>
        <strain evidence="4 5">DJC</strain>
    </source>
</reference>
<dbReference type="InterPro" id="IPR027417">
    <property type="entry name" value="P-loop_NTPase"/>
</dbReference>
<dbReference type="GO" id="GO:0016887">
    <property type="term" value="F:ATP hydrolysis activity"/>
    <property type="evidence" value="ECO:0007669"/>
    <property type="project" value="InterPro"/>
</dbReference>
<feature type="coiled-coil region" evidence="1">
    <location>
        <begin position="453"/>
        <end position="480"/>
    </location>
</feature>
<dbReference type="OrthoDB" id="9795626at2"/>
<feature type="domain" description="Rad50/SbcC-type AAA" evidence="3">
    <location>
        <begin position="6"/>
        <end position="239"/>
    </location>
</feature>
<dbReference type="RefSeq" id="WP_118151861.1">
    <property type="nucleotide sequence ID" value="NZ_QWEY01000005.1"/>
</dbReference>
<protein>
    <submittedName>
        <fullName evidence="4">Chromosome segregation protein SMC</fullName>
    </submittedName>
</protein>
<dbReference type="Pfam" id="PF13476">
    <property type="entry name" value="AAA_23"/>
    <property type="match status" value="1"/>
</dbReference>
<evidence type="ECO:0000313" key="5">
    <source>
        <dbReference type="Proteomes" id="UP000284547"/>
    </source>
</evidence>
<dbReference type="EMBL" id="QWEY01000005">
    <property type="protein sequence ID" value="RGP37069.1"/>
    <property type="molecule type" value="Genomic_DNA"/>
</dbReference>
<dbReference type="AlphaFoldDB" id="A0A411Z1Y2"/>
<comment type="caution">
    <text evidence="4">The sequence shown here is derived from an EMBL/GenBank/DDBJ whole genome shotgun (WGS) entry which is preliminary data.</text>
</comment>
<keyword evidence="1" id="KW-0175">Coiled coil</keyword>
<dbReference type="Proteomes" id="UP000284547">
    <property type="component" value="Unassembled WGS sequence"/>
</dbReference>
<accession>A0A411Z1Y2</accession>
<dbReference type="PANTHER" id="PTHR32114">
    <property type="entry name" value="ABC TRANSPORTER ABCH.3"/>
    <property type="match status" value="1"/>
</dbReference>
<evidence type="ECO:0000256" key="2">
    <source>
        <dbReference type="SAM" id="MobiDB-lite"/>
    </source>
</evidence>
<proteinExistence type="predicted"/>
<gene>
    <name evidence="4" type="ORF">D1012_10365</name>
</gene>
<keyword evidence="5" id="KW-1185">Reference proteome</keyword>
<evidence type="ECO:0000313" key="4">
    <source>
        <dbReference type="EMBL" id="RGP37069.1"/>
    </source>
</evidence>
<dbReference type="SUPFAM" id="SSF52540">
    <property type="entry name" value="P-loop containing nucleoside triphosphate hydrolases"/>
    <property type="match status" value="1"/>
</dbReference>
<sequence length="1241" mass="131872">MRILSISGENIASLAQPFCIDFTTQPLAGSGLFAITGETGAGKSSILDAMCLALYGDAPRLAGGAVADEVPDPSGEAIKAKDSRAILRRGAAQGWAEVRFTARDGKDYIARWQTRRARDKADGRLQNVSRSVARVSDGLILASQTTAVTEQIEALTGFSYDEFRRTVLLAQGDFDAFLRADTNDRAGLLEKVTGTGLYRAVSARIFERTEAARHTHDALTQQRAAHELLSEEARNAMQAELLALNDANRQDGEQARAVKAALERHARHAEATRQLALAVAEETRALSEQGQAAEARASLSRIDSATSLRAPWQSAQEAGRRLQNAADEVGPANETATLAAEQARHLHDLALQAALDLAATEAAFKAFAPIWDRAAELDSRIVSAMSELAAAQAQADTQGETAITERRVLEALQLEETTSDTLRNDANASLVDLTPDATLADDWRQIAQRIADHAEARRAFDKAETEAATHEAEVDRLIRDLADVATRTELDRATEADLVRHGAALATRIAETEAAHPAARGTELAELASAIAGMARAEADHGAARADLADATTVGVAAARDAATSQQDHAAATLALLQAEAQVVALTAPTERAGLAASDAARDLRLRLEPGAPCPVCGSVDHPTHADAALAELAAQLRSDLATARQTAEASRTRQAAILRAQDRAQGMADQAKAIAEKATARLTTTLAQWNGARARALAIRQCPALPDLPGDDPAHLSAVADDIAAAQTAEAATQSELTGLRKDLGDLGARRDVLRAALSGQTETRDRLTTKLSTARNLYALARRAAEVAQEQARRQALALTPLLESLSEPANALDDPDLTARLSRRVARVVDLRNARDLATDRIVTLAPRIATAQSRVDTADAQARRLQDAVAIRHADLEALRDERAPLLDGEPTSQHRTRHNDARKEASTAQDTASKTHATAASTAAAAIARAEAALAEMAGAEQARDVAQAILTEALACTDMAAGDLDALFAQPVAEVEALRRRLRTLDDAVTAARATRASRQLDFDAALAAGLPEEPSEALADALATLEAAITTRAQRTGAIQEEFRRDTATRESLAGLEAKIGTARAELDVWQAVNHAVGSRNGDRFARVAQSITLEVLVDHANHHLSHLNPRYRLRRAADLALQVVDRDMGDEARATRSLSGGERFLVSLALALALSRMGGKGGLVATLFIDEGFGSLDAVSLDLAIDALESLQSQGRQVGVISHVEAMKERIPTRIAVRKQGGGKSVVEINGLV</sequence>
<dbReference type="Pfam" id="PF13558">
    <property type="entry name" value="SbcC_Walker_B"/>
    <property type="match status" value="1"/>
</dbReference>